<dbReference type="Gene3D" id="2.40.100.10">
    <property type="entry name" value="Cyclophilin-like"/>
    <property type="match status" value="1"/>
</dbReference>
<accession>A0ABD3NIA8</accession>
<proteinExistence type="predicted"/>
<dbReference type="Proteomes" id="UP001530315">
    <property type="component" value="Unassembled WGS sequence"/>
</dbReference>
<dbReference type="EMBL" id="JALLAZ020001406">
    <property type="protein sequence ID" value="KAL3775592.1"/>
    <property type="molecule type" value="Genomic_DNA"/>
</dbReference>
<gene>
    <name evidence="2" type="ORF">ACHAW5_003495</name>
</gene>
<feature type="domain" description="PPIase cyclophilin-type" evidence="1">
    <location>
        <begin position="64"/>
        <end position="181"/>
    </location>
</feature>
<dbReference type="InterPro" id="IPR029000">
    <property type="entry name" value="Cyclophilin-like_dom_sf"/>
</dbReference>
<evidence type="ECO:0000259" key="1">
    <source>
        <dbReference type="PROSITE" id="PS50072"/>
    </source>
</evidence>
<keyword evidence="3" id="KW-1185">Reference proteome</keyword>
<reference evidence="2 3" key="1">
    <citation type="submission" date="2024-10" db="EMBL/GenBank/DDBJ databases">
        <title>Updated reference genomes for cyclostephanoid diatoms.</title>
        <authorList>
            <person name="Roberts W.R."/>
            <person name="Alverson A.J."/>
        </authorList>
    </citation>
    <scope>NUCLEOTIDE SEQUENCE [LARGE SCALE GENOMIC DNA]</scope>
    <source>
        <strain evidence="2 3">AJA276-08</strain>
    </source>
</reference>
<dbReference type="AlphaFoldDB" id="A0ABD3NIA8"/>
<evidence type="ECO:0000313" key="2">
    <source>
        <dbReference type="EMBL" id="KAL3775592.1"/>
    </source>
</evidence>
<organism evidence="2 3">
    <name type="scientific">Stephanodiscus triporus</name>
    <dbReference type="NCBI Taxonomy" id="2934178"/>
    <lineage>
        <taxon>Eukaryota</taxon>
        <taxon>Sar</taxon>
        <taxon>Stramenopiles</taxon>
        <taxon>Ochrophyta</taxon>
        <taxon>Bacillariophyta</taxon>
        <taxon>Coscinodiscophyceae</taxon>
        <taxon>Thalassiosirophycidae</taxon>
        <taxon>Stephanodiscales</taxon>
        <taxon>Stephanodiscaceae</taxon>
        <taxon>Stephanodiscus</taxon>
    </lineage>
</organism>
<comment type="caution">
    <text evidence="2">The sequence shown here is derived from an EMBL/GenBank/DDBJ whole genome shotgun (WGS) entry which is preliminary data.</text>
</comment>
<evidence type="ECO:0000313" key="3">
    <source>
        <dbReference type="Proteomes" id="UP001530315"/>
    </source>
</evidence>
<protein>
    <recommendedName>
        <fullName evidence="1">PPIase cyclophilin-type domain-containing protein</fullName>
    </recommendedName>
</protein>
<sequence length="240" mass="27008">MVSIINYDLGGKRYYVSIGPGNEFGETFIVLAGKIEGILVRCDLSVNSRERMDRLDILVKPYWAHRGASHFLDLVREGYYDGVVFHRMVPNLLTQFGIARDYNARTKARKNTIRDDRALGIKFEPGYLSFAGNGVNSRTTEVFVVNPGVSEADLKEFGKNSWERPFGFIVGDVNNSAISNVYSGYGDMFPFGNGPDSNKIYDVDGYTTYIPQEFPKLDYIDRCYIVDEVRLGNGMSNGEL</sequence>
<dbReference type="PROSITE" id="PS50072">
    <property type="entry name" value="CSA_PPIASE_2"/>
    <property type="match status" value="1"/>
</dbReference>
<name>A0ABD3NIA8_9STRA</name>
<dbReference type="Pfam" id="PF00160">
    <property type="entry name" value="Pro_isomerase"/>
    <property type="match status" value="1"/>
</dbReference>
<dbReference type="SUPFAM" id="SSF50891">
    <property type="entry name" value="Cyclophilin-like"/>
    <property type="match status" value="1"/>
</dbReference>
<dbReference type="InterPro" id="IPR002130">
    <property type="entry name" value="Cyclophilin-type_PPIase_dom"/>
</dbReference>